<dbReference type="OrthoDB" id="357745at2"/>
<reference evidence="3" key="1">
    <citation type="submission" date="2009-12" db="EMBL/GenBank/DDBJ databases">
        <title>Complete sequence of Treponema azotonutricium strain ZAS-9.</title>
        <authorList>
            <person name="Tetu S.G."/>
            <person name="Matson E."/>
            <person name="Ren Q."/>
            <person name="Seshadri R."/>
            <person name="Elbourne L."/>
            <person name="Hassan K.A."/>
            <person name="Durkin A."/>
            <person name="Radune D."/>
            <person name="Mohamoud Y."/>
            <person name="Shay R."/>
            <person name="Jin S."/>
            <person name="Zhang X."/>
            <person name="Lucey K."/>
            <person name="Ballor N.R."/>
            <person name="Ottesen E."/>
            <person name="Rosenthal R."/>
            <person name="Allen A."/>
            <person name="Leadbetter J.R."/>
            <person name="Paulsen I.T."/>
        </authorList>
    </citation>
    <scope>NUCLEOTIDE SEQUENCE [LARGE SCALE GENOMIC DNA]</scope>
    <source>
        <strain evidence="3">ATCC BAA-888 / DSM 13862 / ZAS-9</strain>
    </source>
</reference>
<keyword evidence="3" id="KW-1185">Reference proteome</keyword>
<reference evidence="2 3" key="2">
    <citation type="journal article" date="2011" name="ISME J.">
        <title>RNA-seq reveals cooperative metabolic interactions between two termite-gut spirochete species in co-culture.</title>
        <authorList>
            <person name="Rosenthal A.Z."/>
            <person name="Matson E.G."/>
            <person name="Eldar A."/>
            <person name="Leadbetter J.R."/>
        </authorList>
    </citation>
    <scope>NUCLEOTIDE SEQUENCE [LARGE SCALE GENOMIC DNA]</scope>
    <source>
        <strain evidence="3">ATCC BAA-888 / DSM 13862 / ZAS-9</strain>
    </source>
</reference>
<dbReference type="HOGENOM" id="CLU_821197_0_0_12"/>
<accession>F5YEU0</accession>
<dbReference type="KEGG" id="taz:TREAZ_0186"/>
<protein>
    <submittedName>
        <fullName evidence="2">Uncharacterized protein</fullName>
    </submittedName>
</protein>
<feature type="signal peptide" evidence="1">
    <location>
        <begin position="1"/>
        <end position="24"/>
    </location>
</feature>
<dbReference type="InParanoid" id="F5YEU0"/>
<evidence type="ECO:0000256" key="1">
    <source>
        <dbReference type="SAM" id="SignalP"/>
    </source>
</evidence>
<dbReference type="EMBL" id="CP001841">
    <property type="protein sequence ID" value="AEF82053.1"/>
    <property type="molecule type" value="Genomic_DNA"/>
</dbReference>
<evidence type="ECO:0000313" key="2">
    <source>
        <dbReference type="EMBL" id="AEF82053.1"/>
    </source>
</evidence>
<gene>
    <name evidence="2" type="ordered locus">TREAZ_0186</name>
</gene>
<name>F5YEU0_LEAAZ</name>
<dbReference type="AlphaFoldDB" id="F5YEU0"/>
<evidence type="ECO:0000313" key="3">
    <source>
        <dbReference type="Proteomes" id="UP000009222"/>
    </source>
</evidence>
<dbReference type="RefSeq" id="WP_015711739.1">
    <property type="nucleotide sequence ID" value="NC_015577.1"/>
</dbReference>
<sequence>MHKKGKIFIIAVFFTLCTALSTYSQTQLADLQKSVEDFSDSMAKSLPFNSTLGLNWSDAYIGKLFPSLPPHFGVGGSFGFTTLDMPSLEKVAGLLGYDIPFGTSSMLFPAYAAEARIGGFFLPFDIGVKFGMLPKVGLWGSSTKMDYLLTGAEFRYAVLDGKSKKLLPNISVGLGFDYLRGGISSEVGSDTTIEFGGHGLVLEKPEVSLLWDTLNLDFKVQISKNILIVTPYLGFGASYAWSKAGYQVDTKASYYDHIDDLSTLQPIDKGAVNGFLNANGLESMDFDGDTISSMIKIKGFSARVFGGLSFDLMVLHLDFTGMYNFLDSNWGASLGFRVQL</sequence>
<proteinExistence type="predicted"/>
<dbReference type="Proteomes" id="UP000009222">
    <property type="component" value="Chromosome"/>
</dbReference>
<keyword evidence="1" id="KW-0732">Signal</keyword>
<dbReference type="STRING" id="545695.TREAZ_0186"/>
<organism evidence="2 3">
    <name type="scientific">Leadbettera azotonutricia (strain ATCC BAA-888 / DSM 13862 / ZAS-9)</name>
    <name type="common">Treponema azotonutricium</name>
    <dbReference type="NCBI Taxonomy" id="545695"/>
    <lineage>
        <taxon>Bacteria</taxon>
        <taxon>Pseudomonadati</taxon>
        <taxon>Spirochaetota</taxon>
        <taxon>Spirochaetia</taxon>
        <taxon>Spirochaetales</taxon>
        <taxon>Breznakiellaceae</taxon>
        <taxon>Leadbettera</taxon>
    </lineage>
</organism>
<feature type="chain" id="PRO_5003331803" evidence="1">
    <location>
        <begin position="25"/>
        <end position="340"/>
    </location>
</feature>
<dbReference type="eggNOG" id="ENOG5033Y28">
    <property type="taxonomic scope" value="Bacteria"/>
</dbReference>